<feature type="domain" description="YoaR-like putative peptidoglycan binding" evidence="3">
    <location>
        <begin position="268"/>
        <end position="330"/>
    </location>
</feature>
<accession>A0ABW2AFP4</accession>
<evidence type="ECO:0000256" key="1">
    <source>
        <dbReference type="SAM" id="MobiDB-lite"/>
    </source>
</evidence>
<evidence type="ECO:0000313" key="4">
    <source>
        <dbReference type="EMBL" id="MFC6705525.1"/>
    </source>
</evidence>
<dbReference type="Pfam" id="PF04294">
    <property type="entry name" value="VanW"/>
    <property type="match status" value="1"/>
</dbReference>
<keyword evidence="5" id="KW-1185">Reference proteome</keyword>
<dbReference type="InterPro" id="IPR022029">
    <property type="entry name" value="YoaR-like_PG-bd"/>
</dbReference>
<dbReference type="InterPro" id="IPR052913">
    <property type="entry name" value="Glycopeptide_resist_protein"/>
</dbReference>
<keyword evidence="2" id="KW-1133">Transmembrane helix</keyword>
<feature type="compositionally biased region" description="Gly residues" evidence="1">
    <location>
        <begin position="1"/>
        <end position="10"/>
    </location>
</feature>
<feature type="region of interest" description="Disordered" evidence="1">
    <location>
        <begin position="1"/>
        <end position="20"/>
    </location>
</feature>
<evidence type="ECO:0000256" key="2">
    <source>
        <dbReference type="SAM" id="Phobius"/>
    </source>
</evidence>
<organism evidence="4 5">
    <name type="scientific">Flexivirga alba</name>
    <dbReference type="NCBI Taxonomy" id="702742"/>
    <lineage>
        <taxon>Bacteria</taxon>
        <taxon>Bacillati</taxon>
        <taxon>Actinomycetota</taxon>
        <taxon>Actinomycetes</taxon>
        <taxon>Micrococcales</taxon>
        <taxon>Dermacoccaceae</taxon>
        <taxon>Flexivirga</taxon>
    </lineage>
</organism>
<dbReference type="EMBL" id="JBHSWH010000001">
    <property type="protein sequence ID" value="MFC6705525.1"/>
    <property type="molecule type" value="Genomic_DNA"/>
</dbReference>
<keyword evidence="2" id="KW-0812">Transmembrane</keyword>
<reference evidence="5" key="1">
    <citation type="journal article" date="2019" name="Int. J. Syst. Evol. Microbiol.">
        <title>The Global Catalogue of Microorganisms (GCM) 10K type strain sequencing project: providing services to taxonomists for standard genome sequencing and annotation.</title>
        <authorList>
            <consortium name="The Broad Institute Genomics Platform"/>
            <consortium name="The Broad Institute Genome Sequencing Center for Infectious Disease"/>
            <person name="Wu L."/>
            <person name="Ma J."/>
        </authorList>
    </citation>
    <scope>NUCLEOTIDE SEQUENCE [LARGE SCALE GENOMIC DNA]</scope>
    <source>
        <strain evidence="5">CCUG 58127</strain>
    </source>
</reference>
<dbReference type="RefSeq" id="WP_382400738.1">
    <property type="nucleotide sequence ID" value="NZ_JBHSWH010000001.1"/>
</dbReference>
<name>A0ABW2AFP4_9MICO</name>
<proteinExistence type="predicted"/>
<dbReference type="Proteomes" id="UP001596298">
    <property type="component" value="Unassembled WGS sequence"/>
</dbReference>
<dbReference type="PANTHER" id="PTHR35788:SF1">
    <property type="entry name" value="EXPORTED PROTEIN"/>
    <property type="match status" value="1"/>
</dbReference>
<evidence type="ECO:0000313" key="5">
    <source>
        <dbReference type="Proteomes" id="UP001596298"/>
    </source>
</evidence>
<evidence type="ECO:0000259" key="3">
    <source>
        <dbReference type="Pfam" id="PF12229"/>
    </source>
</evidence>
<feature type="transmembrane region" description="Helical" evidence="2">
    <location>
        <begin position="28"/>
        <end position="50"/>
    </location>
</feature>
<feature type="domain" description="YoaR-like putative peptidoglycan binding" evidence="3">
    <location>
        <begin position="141"/>
        <end position="200"/>
    </location>
</feature>
<protein>
    <submittedName>
        <fullName evidence="4">VanW family protein</fullName>
    </submittedName>
</protein>
<sequence>MSTDASGGGREGGDENNSGATRGRLRKALLIGGPTVVVVLAGAYVGLASWQSGKIQHGTTVAGQSVGGMSASDAKAEIEAAAAKQVKAPVIISSGDRKLTLEPASSGLSIDTEGTIDGLSGFSLNPSTMWHRLTGDGPHRNVAPRVDSKKLQHAVDTVSQTLEGAPKNGTVKFVDGKVVSTKSTPGKGVDAKAIATKIAAGWPRIKDYTAPISEQPASLTDAEVARYTKEFADPAMSGPVTVQVGGKKATLAPQDISGVLSTTFDGSTLKPKVDEAALAGLLDKRAADLTTPAINAKLKIVGTKSSVVPAKDGTAPDTSGAGKLLVAALTAPDRTMSLPTKPVKPTVTAAQLKKTKVGDQKISEFVSVFPTGAENAARTENIRVGLSKINGLVVQPGETFSLLNTLRPFDAAHGYVDAPILVGGIDVPGMGGGISQVSTTLYNATFFAGVKLVEHTAHAYWIPRYPMGREATMLDPSIDNKWTNDTGHPIRIQAGIEGNASVIRLYGVKTFSVSSSTSGKFDIDQPGPARHLKGAKCIPQAPENGFKVTVTRIVKDLSGKVVKNESLTTHYVPAVRVTCN</sequence>
<keyword evidence="2" id="KW-0472">Membrane</keyword>
<dbReference type="InterPro" id="IPR007391">
    <property type="entry name" value="Vancomycin_resist_VanW"/>
</dbReference>
<comment type="caution">
    <text evidence="4">The sequence shown here is derived from an EMBL/GenBank/DDBJ whole genome shotgun (WGS) entry which is preliminary data.</text>
</comment>
<gene>
    <name evidence="4" type="ORF">ACFQDH_09650</name>
</gene>
<dbReference type="PANTHER" id="PTHR35788">
    <property type="entry name" value="EXPORTED PROTEIN-RELATED"/>
    <property type="match status" value="1"/>
</dbReference>
<dbReference type="Pfam" id="PF12229">
    <property type="entry name" value="PG_binding_4"/>
    <property type="match status" value="2"/>
</dbReference>